<evidence type="ECO:0000256" key="5">
    <source>
        <dbReference type="ARBA" id="ARBA00022857"/>
    </source>
</evidence>
<dbReference type="RefSeq" id="WP_070123471.1">
    <property type="nucleotide sequence ID" value="NZ_MDHN01000004.1"/>
</dbReference>
<dbReference type="Pfam" id="PF00881">
    <property type="entry name" value="Nitroreductase"/>
    <property type="match status" value="1"/>
</dbReference>
<dbReference type="InterPro" id="IPR029479">
    <property type="entry name" value="Nitroreductase"/>
</dbReference>
<reference evidence="8 9" key="1">
    <citation type="submission" date="2016-08" db="EMBL/GenBank/DDBJ databases">
        <authorList>
            <person name="Seilhamer J.J."/>
        </authorList>
    </citation>
    <scope>NUCLEOTIDE SEQUENCE [LARGE SCALE GENOMIC DNA]</scope>
    <source>
        <strain evidence="8 9">KCTC 42603</strain>
    </source>
</reference>
<comment type="caution">
    <text evidence="8">The sequence shown here is derived from an EMBL/GenBank/DDBJ whole genome shotgun (WGS) entry which is preliminary data.</text>
</comment>
<keyword evidence="3" id="KW-0285">Flavoprotein</keyword>
<dbReference type="PANTHER" id="PTHR43673:SF2">
    <property type="entry name" value="NITROREDUCTASE"/>
    <property type="match status" value="1"/>
</dbReference>
<dbReference type="AlphaFoldDB" id="A0A1E7ZGC4"/>
<dbReference type="SUPFAM" id="SSF55469">
    <property type="entry name" value="FMN-dependent nitroreductase-like"/>
    <property type="match status" value="1"/>
</dbReference>
<evidence type="ECO:0000256" key="1">
    <source>
        <dbReference type="ARBA" id="ARBA00001917"/>
    </source>
</evidence>
<keyword evidence="4" id="KW-0288">FMN</keyword>
<dbReference type="GO" id="GO:0016491">
    <property type="term" value="F:oxidoreductase activity"/>
    <property type="evidence" value="ECO:0007669"/>
    <property type="project" value="UniProtKB-KW"/>
</dbReference>
<dbReference type="OrthoDB" id="9809288at2"/>
<comment type="cofactor">
    <cofactor evidence="1">
        <name>FMN</name>
        <dbReference type="ChEBI" id="CHEBI:58210"/>
    </cofactor>
</comment>
<protein>
    <recommendedName>
        <fullName evidence="7">Nitroreductase domain-containing protein</fullName>
    </recommendedName>
</protein>
<organism evidence="8 9">
    <name type="scientific">Alteromonas confluentis</name>
    <dbReference type="NCBI Taxonomy" id="1656094"/>
    <lineage>
        <taxon>Bacteria</taxon>
        <taxon>Pseudomonadati</taxon>
        <taxon>Pseudomonadota</taxon>
        <taxon>Gammaproteobacteria</taxon>
        <taxon>Alteromonadales</taxon>
        <taxon>Alteromonadaceae</taxon>
        <taxon>Alteromonas/Salinimonas group</taxon>
        <taxon>Alteromonas</taxon>
    </lineage>
</organism>
<keyword evidence="6" id="KW-0560">Oxidoreductase</keyword>
<keyword evidence="9" id="KW-1185">Reference proteome</keyword>
<comment type="similarity">
    <text evidence="2">Belongs to the nitroreductase family.</text>
</comment>
<evidence type="ECO:0000256" key="6">
    <source>
        <dbReference type="ARBA" id="ARBA00023002"/>
    </source>
</evidence>
<evidence type="ECO:0000313" key="9">
    <source>
        <dbReference type="Proteomes" id="UP000175691"/>
    </source>
</evidence>
<dbReference type="EMBL" id="MDHN01000004">
    <property type="protein sequence ID" value="OFC72557.1"/>
    <property type="molecule type" value="Genomic_DNA"/>
</dbReference>
<dbReference type="CDD" id="cd02149">
    <property type="entry name" value="NfsB-like"/>
    <property type="match status" value="1"/>
</dbReference>
<dbReference type="PANTHER" id="PTHR43673">
    <property type="entry name" value="NAD(P)H NITROREDUCTASE YDGI-RELATED"/>
    <property type="match status" value="1"/>
</dbReference>
<accession>A0A1E7ZGC4</accession>
<evidence type="ECO:0000259" key="7">
    <source>
        <dbReference type="Pfam" id="PF00881"/>
    </source>
</evidence>
<evidence type="ECO:0000313" key="8">
    <source>
        <dbReference type="EMBL" id="OFC72557.1"/>
    </source>
</evidence>
<dbReference type="STRING" id="1656094.BFC18_03125"/>
<keyword evidence="5" id="KW-0521">NADP</keyword>
<dbReference type="Gene3D" id="3.40.109.10">
    <property type="entry name" value="NADH Oxidase"/>
    <property type="match status" value="1"/>
</dbReference>
<dbReference type="Proteomes" id="UP000175691">
    <property type="component" value="Unassembled WGS sequence"/>
</dbReference>
<dbReference type="InterPro" id="IPR000415">
    <property type="entry name" value="Nitroreductase-like"/>
</dbReference>
<proteinExistence type="inferred from homology"/>
<name>A0A1E7ZGC4_9ALTE</name>
<evidence type="ECO:0000256" key="3">
    <source>
        <dbReference type="ARBA" id="ARBA00022630"/>
    </source>
</evidence>
<gene>
    <name evidence="8" type="ORF">BFC18_03125</name>
</gene>
<sequence length="210" mass="22686">MSLLSALSNRYAIKQFSDKKVDEEKIKSITEAARLAPSAFGLQPYRLIVITDRELLSKLAGAAFNQKQLPTCSHLFVFAAETSITEGTVDAYFARTYEQTDNEPGSLNGYADYIKGWVSSQPAESLAESAKHQAFISLGLLIGEASLQGVDSCPMTGFNPAGFDEILGLAEKGLTATVICAVGYREEGEATPQKVRYASEDFVINGNKLA</sequence>
<feature type="domain" description="Nitroreductase" evidence="7">
    <location>
        <begin position="8"/>
        <end position="184"/>
    </location>
</feature>
<dbReference type="InterPro" id="IPR033878">
    <property type="entry name" value="NfsB-like"/>
</dbReference>
<evidence type="ECO:0000256" key="4">
    <source>
        <dbReference type="ARBA" id="ARBA00022643"/>
    </source>
</evidence>
<evidence type="ECO:0000256" key="2">
    <source>
        <dbReference type="ARBA" id="ARBA00007118"/>
    </source>
</evidence>